<comment type="caution">
    <text evidence="2">The sequence shown here is derived from an EMBL/GenBank/DDBJ whole genome shotgun (WGS) entry which is preliminary data.</text>
</comment>
<dbReference type="Proteomes" id="UP001424441">
    <property type="component" value="Unassembled WGS sequence"/>
</dbReference>
<dbReference type="Pfam" id="PF00561">
    <property type="entry name" value="Abhydrolase_1"/>
    <property type="match status" value="1"/>
</dbReference>
<dbReference type="PANTHER" id="PTHR43798">
    <property type="entry name" value="MONOACYLGLYCEROL LIPASE"/>
    <property type="match status" value="1"/>
</dbReference>
<organism evidence="2 3">
    <name type="scientific">Paenochrobactrum glaciei</name>
    <dbReference type="NCBI Taxonomy" id="486407"/>
    <lineage>
        <taxon>Bacteria</taxon>
        <taxon>Pseudomonadati</taxon>
        <taxon>Pseudomonadota</taxon>
        <taxon>Alphaproteobacteria</taxon>
        <taxon>Hyphomicrobiales</taxon>
        <taxon>Brucellaceae</taxon>
        <taxon>Paenochrobactrum</taxon>
    </lineage>
</organism>
<dbReference type="GO" id="GO:0016787">
    <property type="term" value="F:hydrolase activity"/>
    <property type="evidence" value="ECO:0007669"/>
    <property type="project" value="UniProtKB-KW"/>
</dbReference>
<dbReference type="PANTHER" id="PTHR43798:SF33">
    <property type="entry name" value="HYDROLASE, PUTATIVE (AFU_ORTHOLOGUE AFUA_2G14860)-RELATED"/>
    <property type="match status" value="1"/>
</dbReference>
<dbReference type="SUPFAM" id="SSF53474">
    <property type="entry name" value="alpha/beta-Hydrolases"/>
    <property type="match status" value="1"/>
</dbReference>
<reference evidence="2 3" key="1">
    <citation type="journal article" date="2019" name="Int. J. Syst. Evol. Microbiol.">
        <title>The Global Catalogue of Microorganisms (GCM) 10K type strain sequencing project: providing services to taxonomists for standard genome sequencing and annotation.</title>
        <authorList>
            <consortium name="The Broad Institute Genomics Platform"/>
            <consortium name="The Broad Institute Genome Sequencing Center for Infectious Disease"/>
            <person name="Wu L."/>
            <person name="Ma J."/>
        </authorList>
    </citation>
    <scope>NUCLEOTIDE SEQUENCE [LARGE SCALE GENOMIC DNA]</scope>
    <source>
        <strain evidence="2 3">JCM 15115</strain>
    </source>
</reference>
<evidence type="ECO:0000313" key="2">
    <source>
        <dbReference type="EMBL" id="GAA0613894.1"/>
    </source>
</evidence>
<dbReference type="RefSeq" id="WP_343807802.1">
    <property type="nucleotide sequence ID" value="NZ_BAAADE010000011.1"/>
</dbReference>
<dbReference type="EMBL" id="BAAADE010000011">
    <property type="protein sequence ID" value="GAA0613894.1"/>
    <property type="molecule type" value="Genomic_DNA"/>
</dbReference>
<evidence type="ECO:0000313" key="3">
    <source>
        <dbReference type="Proteomes" id="UP001424441"/>
    </source>
</evidence>
<proteinExistence type="predicted"/>
<dbReference type="InterPro" id="IPR029058">
    <property type="entry name" value="AB_hydrolase_fold"/>
</dbReference>
<keyword evidence="2" id="KW-0378">Hydrolase</keyword>
<evidence type="ECO:0000259" key="1">
    <source>
        <dbReference type="Pfam" id="PF00561"/>
    </source>
</evidence>
<dbReference type="InterPro" id="IPR050266">
    <property type="entry name" value="AB_hydrolase_sf"/>
</dbReference>
<sequence length="270" mass="29410">MAFEEAKSAGVNYLERKGSGTVVVCLHGIGSNASSFEVLLPYLPDNWRVIAWNAPGYAGSEPLVEEWPLALNYAQALKAFLDRLGVKKCHIFGHSLGTLMASSFAKLYPDMVDKLILASCALGHGVKVGSQLSEQAKARLDDLDNLGADAFAKARAGNLVYQPEKNPQLVERVYQTMRTVSNPGYSQAVHMLASGQLLKDCEHLNVPVSVIVGAQDQITPLDNNGQVWSVVKKHSRHGFVSVPDAGHALYQQAPEAVAQFMIRELEQRNV</sequence>
<dbReference type="InterPro" id="IPR000073">
    <property type="entry name" value="AB_hydrolase_1"/>
</dbReference>
<feature type="domain" description="AB hydrolase-1" evidence="1">
    <location>
        <begin position="22"/>
        <end position="250"/>
    </location>
</feature>
<keyword evidence="3" id="KW-1185">Reference proteome</keyword>
<dbReference type="Gene3D" id="3.40.50.1820">
    <property type="entry name" value="alpha/beta hydrolase"/>
    <property type="match status" value="1"/>
</dbReference>
<name>A0ABN1GLA2_9HYPH</name>
<protein>
    <submittedName>
        <fullName evidence="2">Alpha/beta hydrolase</fullName>
    </submittedName>
</protein>
<gene>
    <name evidence="2" type="ORF">GCM10008943_31500</name>
</gene>
<accession>A0ABN1GLA2</accession>
<dbReference type="PRINTS" id="PR00111">
    <property type="entry name" value="ABHYDROLASE"/>
</dbReference>